<dbReference type="PANTHER" id="PTHR43400:SF10">
    <property type="entry name" value="3-OXOSTEROID 1-DEHYDROGENASE"/>
    <property type="match status" value="1"/>
</dbReference>
<accession>A0A839QDP4</accession>
<evidence type="ECO:0000256" key="4">
    <source>
        <dbReference type="ARBA" id="ARBA00023002"/>
    </source>
</evidence>
<comment type="cofactor">
    <cofactor evidence="1">
        <name>FAD</name>
        <dbReference type="ChEBI" id="CHEBI:57692"/>
    </cofactor>
</comment>
<keyword evidence="2" id="KW-0285">Flavoprotein</keyword>
<dbReference type="PANTHER" id="PTHR43400">
    <property type="entry name" value="FUMARATE REDUCTASE"/>
    <property type="match status" value="1"/>
</dbReference>
<evidence type="ECO:0000313" key="7">
    <source>
        <dbReference type="Proteomes" id="UP000550501"/>
    </source>
</evidence>
<dbReference type="EMBL" id="JACHVU010000022">
    <property type="protein sequence ID" value="MBB2993723.1"/>
    <property type="molecule type" value="Genomic_DNA"/>
</dbReference>
<sequence length="486" mass="50698">MTRDIVPIAEAEISRWDHEADVVIAGYGVAGASAAVEAARAGADVLVLERTGSWGGAASMAGGFIYLGGGTPLQKACGFEDSVDNMAAFLKAAMGPGADDKRIDDYCAGSVAHFDWLVDCGVTFKEEFYGEPGWEPMGDQGLMYSGGENSFPFNTIATPAPRGHVPQMSNKKQGEASAGYMLMKPLVETATAAGARAVYDVRAQRLVVSADGRVTGVVARRYGGEVTIRARRGVVLATGSFAYNEAMVAQYAPRIAGRPAASIEQHDGRAIQMAQALGADLAHMDATEVAIFADPQQVVRGILVNARGQRYVAEDTYPGRIGQLTLYHQDNTAYLIIDADAQEEAVASLSPQLMMRPPTWVGDTVAELESEIGLPPGSLQATVAAYNEGAARGEDPLLHKKPQWITPIGSPVGAIDLRESTGGFTLGGLATTLDAEVLHVSGEAIPGLFAAGRSAAGLAAWGYASGVSLGDGSFYGRRAGAGAARA</sequence>
<keyword evidence="4 6" id="KW-0560">Oxidoreductase</keyword>
<dbReference type="Proteomes" id="UP000550501">
    <property type="component" value="Unassembled WGS sequence"/>
</dbReference>
<dbReference type="NCBIfam" id="NF005512">
    <property type="entry name" value="PRK07121.1-5"/>
    <property type="match status" value="1"/>
</dbReference>
<dbReference type="GO" id="GO:0008202">
    <property type="term" value="P:steroid metabolic process"/>
    <property type="evidence" value="ECO:0007669"/>
    <property type="project" value="UniProtKB-ARBA"/>
</dbReference>
<dbReference type="Pfam" id="PF00890">
    <property type="entry name" value="FAD_binding_2"/>
    <property type="match status" value="1"/>
</dbReference>
<dbReference type="InterPro" id="IPR003953">
    <property type="entry name" value="FAD-dep_OxRdtase_2_FAD-bd"/>
</dbReference>
<evidence type="ECO:0000313" key="6">
    <source>
        <dbReference type="EMBL" id="MBB2993723.1"/>
    </source>
</evidence>
<dbReference type="SUPFAM" id="SSF56425">
    <property type="entry name" value="Succinate dehydrogenase/fumarate reductase flavoprotein, catalytic domain"/>
    <property type="match status" value="1"/>
</dbReference>
<evidence type="ECO:0000256" key="1">
    <source>
        <dbReference type="ARBA" id="ARBA00001974"/>
    </source>
</evidence>
<evidence type="ECO:0000256" key="3">
    <source>
        <dbReference type="ARBA" id="ARBA00022827"/>
    </source>
</evidence>
<evidence type="ECO:0000256" key="2">
    <source>
        <dbReference type="ARBA" id="ARBA00022630"/>
    </source>
</evidence>
<dbReference type="AlphaFoldDB" id="A0A839QDP4"/>
<organism evidence="6 7">
    <name type="scientific">Mycolicibacterium iranicum</name>
    <name type="common">Mycobacterium iranicum</name>
    <dbReference type="NCBI Taxonomy" id="912594"/>
    <lineage>
        <taxon>Bacteria</taxon>
        <taxon>Bacillati</taxon>
        <taxon>Actinomycetota</taxon>
        <taxon>Actinomycetes</taxon>
        <taxon>Mycobacteriales</taxon>
        <taxon>Mycobacteriaceae</taxon>
        <taxon>Mycolicibacterium</taxon>
    </lineage>
</organism>
<dbReference type="SUPFAM" id="SSF51905">
    <property type="entry name" value="FAD/NAD(P)-binding domain"/>
    <property type="match status" value="1"/>
</dbReference>
<dbReference type="NCBIfam" id="NF005510">
    <property type="entry name" value="PRK07121.1-3"/>
    <property type="match status" value="1"/>
</dbReference>
<keyword evidence="7" id="KW-1185">Reference proteome</keyword>
<dbReference type="InterPro" id="IPR027477">
    <property type="entry name" value="Succ_DH/fumarate_Rdtase_cat_sf"/>
</dbReference>
<dbReference type="Gene3D" id="3.50.50.60">
    <property type="entry name" value="FAD/NAD(P)-binding domain"/>
    <property type="match status" value="1"/>
</dbReference>
<dbReference type="GO" id="GO:0003865">
    <property type="term" value="F:3-oxo-5-alpha-steroid 4-dehydrogenase activity"/>
    <property type="evidence" value="ECO:0007669"/>
    <property type="project" value="UniProtKB-EC"/>
</dbReference>
<proteinExistence type="predicted"/>
<feature type="domain" description="FAD-dependent oxidoreductase 2 FAD-binding" evidence="5">
    <location>
        <begin position="21"/>
        <end position="463"/>
    </location>
</feature>
<protein>
    <submittedName>
        <fullName evidence="6">3-oxo-5alpha-steroid 4-dehydrogenase</fullName>
        <ecNumber evidence="6">1.3.99.5</ecNumber>
    </submittedName>
</protein>
<dbReference type="RefSeq" id="WP_183474317.1">
    <property type="nucleotide sequence ID" value="NZ_JACHVU010000022.1"/>
</dbReference>
<dbReference type="InterPro" id="IPR036188">
    <property type="entry name" value="FAD/NAD-bd_sf"/>
</dbReference>
<dbReference type="Gene3D" id="3.90.700.10">
    <property type="entry name" value="Succinate dehydrogenase/fumarate reductase flavoprotein, catalytic domain"/>
    <property type="match status" value="1"/>
</dbReference>
<evidence type="ECO:0000259" key="5">
    <source>
        <dbReference type="Pfam" id="PF00890"/>
    </source>
</evidence>
<keyword evidence="3" id="KW-0274">FAD</keyword>
<gene>
    <name evidence="6" type="ORF">FHR72_005234</name>
</gene>
<comment type="caution">
    <text evidence="6">The sequence shown here is derived from an EMBL/GenBank/DDBJ whole genome shotgun (WGS) entry which is preliminary data.</text>
</comment>
<name>A0A839QDP4_MYCIR</name>
<dbReference type="InterPro" id="IPR050315">
    <property type="entry name" value="FAD-oxidoreductase_2"/>
</dbReference>
<reference evidence="6 7" key="1">
    <citation type="submission" date="2020-08" db="EMBL/GenBank/DDBJ databases">
        <title>The Agave Microbiome: Exploring the role of microbial communities in plant adaptations to desert environments.</title>
        <authorList>
            <person name="Partida-Martinez L.P."/>
        </authorList>
    </citation>
    <scope>NUCLEOTIDE SEQUENCE [LARGE SCALE GENOMIC DNA]</scope>
    <source>
        <strain evidence="6 7">AT2.18</strain>
    </source>
</reference>
<dbReference type="EC" id="1.3.99.5" evidence="6"/>